<dbReference type="CDD" id="cd01300">
    <property type="entry name" value="YtcJ_like"/>
    <property type="match status" value="1"/>
</dbReference>
<dbReference type="PANTHER" id="PTHR22642">
    <property type="entry name" value="IMIDAZOLONEPROPIONASE"/>
    <property type="match status" value="1"/>
</dbReference>
<feature type="domain" description="Amidohydrolase 3" evidence="1">
    <location>
        <begin position="79"/>
        <end position="571"/>
    </location>
</feature>
<evidence type="ECO:0000313" key="2">
    <source>
        <dbReference type="EMBL" id="SFV49785.1"/>
    </source>
</evidence>
<dbReference type="EC" id="3.5.2.18" evidence="2"/>
<dbReference type="InterPro" id="IPR032466">
    <property type="entry name" value="Metal_Hydrolase"/>
</dbReference>
<dbReference type="Gene3D" id="3.20.20.140">
    <property type="entry name" value="Metal-dependent hydrolases"/>
    <property type="match status" value="1"/>
</dbReference>
<dbReference type="InterPro" id="IPR013108">
    <property type="entry name" value="Amidohydro_3"/>
</dbReference>
<dbReference type="Pfam" id="PF07969">
    <property type="entry name" value="Amidohydro_3"/>
    <property type="match status" value="1"/>
</dbReference>
<organism evidence="2">
    <name type="scientific">hydrothermal vent metagenome</name>
    <dbReference type="NCBI Taxonomy" id="652676"/>
    <lineage>
        <taxon>unclassified sequences</taxon>
        <taxon>metagenomes</taxon>
        <taxon>ecological metagenomes</taxon>
    </lineage>
</organism>
<sequence length="635" mass="71961">MQKETIKKRLMVGVLVLLSSSNLTATQSDMKQRLYYGGDIITMEGDKPEYAEAVIERDGKIIYVGKRASAINNFAGETEEVDLKGKTMMPGFIEPHLHPLIAAILLSGDIIAPHDWSVPDGIKKGVEGHDAYIERLKQSIAKYGKKDDVLFIWGYHQLWHGALSRQILNEISPNIPVAVLHRSFHEVFLNDKAIELFQIKEEDYRGNPQVEWSKGHFFEGGWQALAPKIAPFMLNPTKYKKGLADMTKLMEKNGITTIAEPGFPNVDFDMEYNLLKSEMDKKPAYEIYNILNAGSLTAVKGNLDEATKFMEEAPAKYDTDNIKILPKQVKLFADGAIYSLAMQMKEGYSDGFKGQWMTPIETFKKQMNYYWDRGYKIHIHANGDLGIQLCIDTVRAMQKRNPRENHRLTLHHLGYFTADQADEMKELGIEASANPYYLWALSEKYSKYGLGPKRAKNLVHMRSLKQRGIPFSLHSDFGMAPAEPLTLAWTAINRMTDKETLVSQDQRIDTFTAMQGITINAARTLNLEDTIGSIKVGKRANFTLLDENPFKVDKMHIKDIEVAGVVFGGNIKMRKPKLTGAHRDAHGCIGSAGFQWCAKTSKCERAWELAKREKFDNTPEAFESFCKKQKQKTER</sequence>
<proteinExistence type="predicted"/>
<evidence type="ECO:0000259" key="1">
    <source>
        <dbReference type="Pfam" id="PF07969"/>
    </source>
</evidence>
<protein>
    <submittedName>
        <fullName evidence="2">Enamidase</fullName>
        <ecNumber evidence="2">3.5.2.18</ecNumber>
    </submittedName>
</protein>
<dbReference type="SUPFAM" id="SSF51338">
    <property type="entry name" value="Composite domain of metallo-dependent hydrolases"/>
    <property type="match status" value="1"/>
</dbReference>
<dbReference type="InterPro" id="IPR033932">
    <property type="entry name" value="YtcJ-like"/>
</dbReference>
<dbReference type="Gene3D" id="2.30.40.10">
    <property type="entry name" value="Urease, subunit C, domain 1"/>
    <property type="match status" value="1"/>
</dbReference>
<dbReference type="EMBL" id="FPHC01000001">
    <property type="protein sequence ID" value="SFV49785.1"/>
    <property type="molecule type" value="Genomic_DNA"/>
</dbReference>
<dbReference type="PANTHER" id="PTHR22642:SF2">
    <property type="entry name" value="PROTEIN LONG AFTER FAR-RED 3"/>
    <property type="match status" value="1"/>
</dbReference>
<dbReference type="Gene3D" id="3.10.310.70">
    <property type="match status" value="1"/>
</dbReference>
<reference evidence="2" key="1">
    <citation type="submission" date="2016-10" db="EMBL/GenBank/DDBJ databases">
        <authorList>
            <person name="de Groot N.N."/>
        </authorList>
    </citation>
    <scope>NUCLEOTIDE SEQUENCE</scope>
</reference>
<dbReference type="GO" id="GO:0043792">
    <property type="term" value="F:enamidase activity"/>
    <property type="evidence" value="ECO:0007669"/>
    <property type="project" value="UniProtKB-EC"/>
</dbReference>
<dbReference type="InterPro" id="IPR011059">
    <property type="entry name" value="Metal-dep_hydrolase_composite"/>
</dbReference>
<name>A0A1W1B8H8_9ZZZZ</name>
<dbReference type="SUPFAM" id="SSF51556">
    <property type="entry name" value="Metallo-dependent hydrolases"/>
    <property type="match status" value="1"/>
</dbReference>
<accession>A0A1W1B8H8</accession>
<dbReference type="AlphaFoldDB" id="A0A1W1B8H8"/>
<gene>
    <name evidence="2" type="ORF">MNB_SV-6-460</name>
</gene>
<keyword evidence="2" id="KW-0378">Hydrolase</keyword>